<reference evidence="14" key="1">
    <citation type="submission" date="2025-08" db="UniProtKB">
        <authorList>
            <consortium name="RefSeq"/>
        </authorList>
    </citation>
    <scope>IDENTIFICATION</scope>
    <source>
        <tissue evidence="14">Tentacle</tissue>
    </source>
</reference>
<organism evidence="13 14">
    <name type="scientific">Actinia tenebrosa</name>
    <name type="common">Australian red waratah sea anemone</name>
    <dbReference type="NCBI Taxonomy" id="6105"/>
    <lineage>
        <taxon>Eukaryota</taxon>
        <taxon>Metazoa</taxon>
        <taxon>Cnidaria</taxon>
        <taxon>Anthozoa</taxon>
        <taxon>Hexacorallia</taxon>
        <taxon>Actiniaria</taxon>
        <taxon>Actiniidae</taxon>
        <taxon>Actinia</taxon>
    </lineage>
</organism>
<evidence type="ECO:0000256" key="4">
    <source>
        <dbReference type="ARBA" id="ARBA00022989"/>
    </source>
</evidence>
<dbReference type="RefSeq" id="XP_031556893.1">
    <property type="nucleotide sequence ID" value="XM_031701033.1"/>
</dbReference>
<evidence type="ECO:0000256" key="3">
    <source>
        <dbReference type="ARBA" id="ARBA00022692"/>
    </source>
</evidence>
<keyword evidence="9 10" id="KW-0807">Transducer</keyword>
<keyword evidence="7 10" id="KW-0675">Receptor</keyword>
<dbReference type="PRINTS" id="PR00237">
    <property type="entry name" value="GPCRRHODOPSN"/>
</dbReference>
<evidence type="ECO:0000256" key="10">
    <source>
        <dbReference type="RuleBase" id="RU000688"/>
    </source>
</evidence>
<keyword evidence="2" id="KW-1003">Cell membrane</keyword>
<dbReference type="InterPro" id="IPR000276">
    <property type="entry name" value="GPCR_Rhodpsn"/>
</dbReference>
<proteinExistence type="inferred from homology"/>
<dbReference type="AlphaFoldDB" id="A0A6P8HPA9"/>
<dbReference type="OrthoDB" id="10042731at2759"/>
<dbReference type="PROSITE" id="PS50262">
    <property type="entry name" value="G_PROTEIN_RECEP_F1_2"/>
    <property type="match status" value="1"/>
</dbReference>
<feature type="domain" description="G-protein coupled receptors family 1 profile" evidence="12">
    <location>
        <begin position="21"/>
        <end position="255"/>
    </location>
</feature>
<evidence type="ECO:0000256" key="5">
    <source>
        <dbReference type="ARBA" id="ARBA00023040"/>
    </source>
</evidence>
<keyword evidence="8" id="KW-0325">Glycoprotein</keyword>
<comment type="subcellular location">
    <subcellularLocation>
        <location evidence="1">Cell membrane</location>
        <topology evidence="1">Multi-pass membrane protein</topology>
    </subcellularLocation>
</comment>
<feature type="transmembrane region" description="Helical" evidence="11">
    <location>
        <begin position="42"/>
        <end position="63"/>
    </location>
</feature>
<keyword evidence="4 11" id="KW-1133">Transmembrane helix</keyword>
<protein>
    <submittedName>
        <fullName evidence="14">Adenosine receptor A2b-like</fullName>
    </submittedName>
</protein>
<feature type="transmembrane region" description="Helical" evidence="11">
    <location>
        <begin position="6"/>
        <end position="30"/>
    </location>
</feature>
<dbReference type="InParanoid" id="A0A6P8HPA9"/>
<evidence type="ECO:0000256" key="6">
    <source>
        <dbReference type="ARBA" id="ARBA00023136"/>
    </source>
</evidence>
<evidence type="ECO:0000313" key="14">
    <source>
        <dbReference type="RefSeq" id="XP_031556893.1"/>
    </source>
</evidence>
<dbReference type="CDD" id="cd00637">
    <property type="entry name" value="7tm_classA_rhodopsin-like"/>
    <property type="match status" value="1"/>
</dbReference>
<keyword evidence="3 10" id="KW-0812">Transmembrane</keyword>
<evidence type="ECO:0000313" key="13">
    <source>
        <dbReference type="Proteomes" id="UP000515163"/>
    </source>
</evidence>
<gene>
    <name evidence="14" type="primary">LOC116293589</name>
</gene>
<evidence type="ECO:0000256" key="9">
    <source>
        <dbReference type="ARBA" id="ARBA00023224"/>
    </source>
</evidence>
<accession>A0A6P8HPA9</accession>
<evidence type="ECO:0000256" key="2">
    <source>
        <dbReference type="ARBA" id="ARBA00022475"/>
    </source>
</evidence>
<dbReference type="Gene3D" id="1.20.1070.10">
    <property type="entry name" value="Rhodopsin 7-helix transmembrane proteins"/>
    <property type="match status" value="1"/>
</dbReference>
<dbReference type="GO" id="GO:0005886">
    <property type="term" value="C:plasma membrane"/>
    <property type="evidence" value="ECO:0007669"/>
    <property type="project" value="UniProtKB-SubCell"/>
</dbReference>
<dbReference type="GO" id="GO:0004930">
    <property type="term" value="F:G protein-coupled receptor activity"/>
    <property type="evidence" value="ECO:0007669"/>
    <property type="project" value="UniProtKB-KW"/>
</dbReference>
<evidence type="ECO:0000256" key="7">
    <source>
        <dbReference type="ARBA" id="ARBA00023170"/>
    </source>
</evidence>
<dbReference type="KEGG" id="aten:116293589"/>
<dbReference type="GeneID" id="116293589"/>
<sequence length="311" mass="35534">MQEPTDYNIALLILSGLVAVTNAAVCWLVITRKKLRTYTNGFVVSLAVSDILSGGIFMPTTVLIPDSVIGGHISMMVIVSSTLNLSAVAFDRYLAVVRPLAYRSRIETSFVRLVCAVWVVSMVTSIIPVMWGANAESLVHKVYLSCAVVLFLILPLIFILFVYTFIFMRLRRHGKLLRNLHATRTRLVEARRSRRESKSVKMFFIILAIFAVCWVPVIYMTFTYVAGRFDIVPYPLAVVSNFCIMLSSLVNPFLYTFMKLDFQRELKAILPCKRFKNTRRPQQLRYNHESMRTTKATFLTVVEEESRFDSL</sequence>
<dbReference type="Proteomes" id="UP000515163">
    <property type="component" value="Unplaced"/>
</dbReference>
<dbReference type="PANTHER" id="PTHR24246:SF27">
    <property type="entry name" value="ADENOSINE RECEPTOR, ISOFORM A"/>
    <property type="match status" value="1"/>
</dbReference>
<dbReference type="PANTHER" id="PTHR24246">
    <property type="entry name" value="OLFACTORY RECEPTOR AND ADENOSINE RECEPTOR"/>
    <property type="match status" value="1"/>
</dbReference>
<evidence type="ECO:0000256" key="8">
    <source>
        <dbReference type="ARBA" id="ARBA00023180"/>
    </source>
</evidence>
<dbReference type="FunCoup" id="A0A6P8HPA9">
    <property type="interactions" value="339"/>
</dbReference>
<evidence type="ECO:0000256" key="1">
    <source>
        <dbReference type="ARBA" id="ARBA00004651"/>
    </source>
</evidence>
<keyword evidence="5 10" id="KW-0297">G-protein coupled receptor</keyword>
<name>A0A6P8HPA9_ACTTE</name>
<keyword evidence="6 11" id="KW-0472">Membrane</keyword>
<feature type="transmembrane region" description="Helical" evidence="11">
    <location>
        <begin position="110"/>
        <end position="130"/>
    </location>
</feature>
<evidence type="ECO:0000259" key="12">
    <source>
        <dbReference type="PROSITE" id="PS50262"/>
    </source>
</evidence>
<dbReference type="SUPFAM" id="SSF81321">
    <property type="entry name" value="Family A G protein-coupled receptor-like"/>
    <property type="match status" value="1"/>
</dbReference>
<feature type="transmembrane region" description="Helical" evidence="11">
    <location>
        <begin position="234"/>
        <end position="257"/>
    </location>
</feature>
<dbReference type="PROSITE" id="PS00237">
    <property type="entry name" value="G_PROTEIN_RECEP_F1_1"/>
    <property type="match status" value="1"/>
</dbReference>
<feature type="transmembrane region" description="Helical" evidence="11">
    <location>
        <begin position="142"/>
        <end position="168"/>
    </location>
</feature>
<feature type="transmembrane region" description="Helical" evidence="11">
    <location>
        <begin position="202"/>
        <end position="222"/>
    </location>
</feature>
<keyword evidence="13" id="KW-1185">Reference proteome</keyword>
<dbReference type="InterPro" id="IPR017452">
    <property type="entry name" value="GPCR_Rhodpsn_7TM"/>
</dbReference>
<dbReference type="Pfam" id="PF00001">
    <property type="entry name" value="7tm_1"/>
    <property type="match status" value="1"/>
</dbReference>
<comment type="similarity">
    <text evidence="10">Belongs to the G-protein coupled receptor 1 family.</text>
</comment>
<feature type="transmembrane region" description="Helical" evidence="11">
    <location>
        <begin position="69"/>
        <end position="90"/>
    </location>
</feature>
<evidence type="ECO:0000256" key="11">
    <source>
        <dbReference type="SAM" id="Phobius"/>
    </source>
</evidence>